<dbReference type="SUPFAM" id="SSF55166">
    <property type="entry name" value="Hedgehog/DD-peptidase"/>
    <property type="match status" value="1"/>
</dbReference>
<reference evidence="2 3" key="1">
    <citation type="submission" date="2017-04" db="EMBL/GenBank/DDBJ databases">
        <authorList>
            <person name="Afonso C.L."/>
            <person name="Miller P.J."/>
            <person name="Scott M.A."/>
            <person name="Spackman E."/>
            <person name="Goraichik I."/>
            <person name="Dimitrov K.M."/>
            <person name="Suarez D.L."/>
            <person name="Swayne D.E."/>
        </authorList>
    </citation>
    <scope>NUCLEOTIDE SEQUENCE [LARGE SCALE GENOMIC DNA]</scope>
    <source>
        <strain evidence="2 3">LMG26642</strain>
    </source>
</reference>
<sequence>MILTTITGCGLIEETFLNEPSESNKSQKEIDNQSIAVDSSVEVLTPEEEQQIKEKEEHQKMLDELPDVSVSDWNLLLVNNSQLIDPNLDLPLTVLPNGYLIDERIKQEYENWLKKASEAGFEIVLVSSYRSIDLQQKNYDSSIQRYIDQNYTQEEAIQETENYIAIPRGSEHHTGLAVDIVDSDWLETGKGLIPEYDAQASQHWLVDNMTDYGFILRFPQGKEAETGINYESWHFRYVGIENAKYIEKYDLSLEEYIQLLKEAGK</sequence>
<keyword evidence="3" id="KW-1185">Reference proteome</keyword>
<keyword evidence="2" id="KW-0121">Carboxypeptidase</keyword>
<dbReference type="STRING" id="1073423.SAMN04488700_1502"/>
<name>A0A1X7N6V8_9LACT</name>
<evidence type="ECO:0000313" key="3">
    <source>
        <dbReference type="Proteomes" id="UP000193435"/>
    </source>
</evidence>
<dbReference type="InterPro" id="IPR052179">
    <property type="entry name" value="DD-CPase-like"/>
</dbReference>
<keyword evidence="2" id="KW-0645">Protease</keyword>
<keyword evidence="2" id="KW-0378">Hydrolase</keyword>
<feature type="domain" description="D-alanyl-D-alanine carboxypeptidase-like core" evidence="1">
    <location>
        <begin position="101"/>
        <end position="239"/>
    </location>
</feature>
<dbReference type="GO" id="GO:0004180">
    <property type="term" value="F:carboxypeptidase activity"/>
    <property type="evidence" value="ECO:0007669"/>
    <property type="project" value="UniProtKB-KW"/>
</dbReference>
<dbReference type="InterPro" id="IPR003709">
    <property type="entry name" value="VanY-like_core_dom"/>
</dbReference>
<dbReference type="GO" id="GO:0006508">
    <property type="term" value="P:proteolysis"/>
    <property type="evidence" value="ECO:0007669"/>
    <property type="project" value="InterPro"/>
</dbReference>
<dbReference type="EMBL" id="FXBJ01000002">
    <property type="protein sequence ID" value="SMH33236.1"/>
    <property type="molecule type" value="Genomic_DNA"/>
</dbReference>
<dbReference type="InterPro" id="IPR058193">
    <property type="entry name" value="VanY/YodJ_core_dom"/>
</dbReference>
<dbReference type="PANTHER" id="PTHR34385:SF1">
    <property type="entry name" value="PEPTIDOGLYCAN L-ALANYL-D-GLUTAMATE ENDOPEPTIDASE CWLK"/>
    <property type="match status" value="1"/>
</dbReference>
<dbReference type="Pfam" id="PF02557">
    <property type="entry name" value="VanY"/>
    <property type="match status" value="1"/>
</dbReference>
<evidence type="ECO:0000259" key="1">
    <source>
        <dbReference type="Pfam" id="PF02557"/>
    </source>
</evidence>
<proteinExistence type="predicted"/>
<dbReference type="CDD" id="cd14852">
    <property type="entry name" value="LD-carboxypeptidase"/>
    <property type="match status" value="1"/>
</dbReference>
<evidence type="ECO:0000313" key="2">
    <source>
        <dbReference type="EMBL" id="SMH33236.1"/>
    </source>
</evidence>
<dbReference type="InterPro" id="IPR009045">
    <property type="entry name" value="Zn_M74/Hedgehog-like"/>
</dbReference>
<organism evidence="2 3">
    <name type="scientific">Carnobacterium iners</name>
    <dbReference type="NCBI Taxonomy" id="1073423"/>
    <lineage>
        <taxon>Bacteria</taxon>
        <taxon>Bacillati</taxon>
        <taxon>Bacillota</taxon>
        <taxon>Bacilli</taxon>
        <taxon>Lactobacillales</taxon>
        <taxon>Carnobacteriaceae</taxon>
        <taxon>Carnobacterium</taxon>
    </lineage>
</organism>
<accession>A0A1X7N6V8</accession>
<dbReference type="AlphaFoldDB" id="A0A1X7N6V8"/>
<dbReference type="Gene3D" id="3.30.1380.10">
    <property type="match status" value="1"/>
</dbReference>
<gene>
    <name evidence="2" type="ORF">SAMN04488700_1502</name>
</gene>
<dbReference type="PANTHER" id="PTHR34385">
    <property type="entry name" value="D-ALANYL-D-ALANINE CARBOXYPEPTIDASE"/>
    <property type="match status" value="1"/>
</dbReference>
<protein>
    <submittedName>
        <fullName evidence="2">D-alanyl-D-alanine carboxypeptidase</fullName>
    </submittedName>
</protein>
<dbReference type="Proteomes" id="UP000193435">
    <property type="component" value="Unassembled WGS sequence"/>
</dbReference>